<dbReference type="SUPFAM" id="SSF81891">
    <property type="entry name" value="Poly A polymerase C-terminal region-like"/>
    <property type="match status" value="1"/>
</dbReference>
<sequence>MFLTKNEVKIIEFIKRFALSLSFKTVPRIAGGWVRDKLLGINSDDIDIAIQNISGYKFAELLLEWGNLNKNIHKISANPEKSKHLETAVVHLFGRDVDFVILRTEVYSDTRIPEIRPGTAEEDSLRRDMTINSLFYNIITGCIEDFTGKGLLDLKNGILRTPLSPKQTFLDDPLRILRFFRFHAKFKFFLVSEVCDAIQQNEIQNAFTTKISAERIWKEIYKMLLYPEGTLGLLKLVSLNFIFPIFKFNYQNLCGKSNIFYKKTKRFYHLLENRDYLVLVKIFTIFHVLDAEKCQFIFKEILKAPGFFIKSSTLIYKNFSKIDLIFDERKCIILRNLIFYMLEAKELWKVCFIIYFGINDGFEMEMILKEITVLELERKCFYKKFKVNGTNLKPFLDKQISSMGFYLKVCKMLEVENENLNAEEIIKMALKEYSISK</sequence>
<dbReference type="CDD" id="cd05398">
    <property type="entry name" value="NT_ClassII-CCAase"/>
    <property type="match status" value="1"/>
</dbReference>
<keyword evidence="9" id="KW-1185">Reference proteome</keyword>
<proteinExistence type="inferred from homology"/>
<dbReference type="PANTHER" id="PTHR13734:SF5">
    <property type="entry name" value="CCA TRNA NUCLEOTIDYLTRANSFERASE, MITOCHONDRIAL"/>
    <property type="match status" value="1"/>
</dbReference>
<evidence type="ECO:0000313" key="8">
    <source>
        <dbReference type="EMBL" id="OQS54865.1"/>
    </source>
</evidence>
<reference evidence="8 9" key="1">
    <citation type="journal article" date="2017" name="Environ. Microbiol.">
        <title>Decay of the glycolytic pathway and adaptation to intranuclear parasitism within Enterocytozoonidae microsporidia.</title>
        <authorList>
            <person name="Wiredu Boakye D."/>
            <person name="Jaroenlak P."/>
            <person name="Prachumwat A."/>
            <person name="Williams T.A."/>
            <person name="Bateman K.S."/>
            <person name="Itsathitphaisarn O."/>
            <person name="Sritunyalucksana K."/>
            <person name="Paszkiewicz K.H."/>
            <person name="Moore K.A."/>
            <person name="Stentiford G.D."/>
            <person name="Williams B.A."/>
        </authorList>
    </citation>
    <scope>NUCLEOTIDE SEQUENCE [LARGE SCALE GENOMIC DNA]</scope>
    <source>
        <strain evidence="8 9">TH1</strain>
    </source>
</reference>
<dbReference type="AlphaFoldDB" id="A0A1W0E6J1"/>
<evidence type="ECO:0000256" key="4">
    <source>
        <dbReference type="ARBA" id="ARBA00022884"/>
    </source>
</evidence>
<feature type="domain" description="Poly A polymerase head" evidence="6">
    <location>
        <begin position="28"/>
        <end position="160"/>
    </location>
</feature>
<evidence type="ECO:0000259" key="7">
    <source>
        <dbReference type="Pfam" id="PF12627"/>
    </source>
</evidence>
<dbReference type="GO" id="GO:0003723">
    <property type="term" value="F:RNA binding"/>
    <property type="evidence" value="ECO:0007669"/>
    <property type="project" value="UniProtKB-KW"/>
</dbReference>
<name>A0A1W0E6J1_9MICR</name>
<dbReference type="VEuPathDB" id="MicrosporidiaDB:EHP00_218"/>
<dbReference type="PANTHER" id="PTHR13734">
    <property type="entry name" value="TRNA-NUCLEOTIDYLTRANSFERASE"/>
    <property type="match status" value="1"/>
</dbReference>
<dbReference type="GO" id="GO:0000166">
    <property type="term" value="F:nucleotide binding"/>
    <property type="evidence" value="ECO:0007669"/>
    <property type="project" value="UniProtKB-KW"/>
</dbReference>
<gene>
    <name evidence="8" type="primary">CCA1</name>
    <name evidence="8" type="ORF">EHP00_218</name>
</gene>
<dbReference type="GO" id="GO:0052927">
    <property type="term" value="F:CC tRNA cytidylyltransferase activity"/>
    <property type="evidence" value="ECO:0007669"/>
    <property type="project" value="TreeGrafter"/>
</dbReference>
<organism evidence="8 9">
    <name type="scientific">Ecytonucleospora hepatopenaei</name>
    <dbReference type="NCBI Taxonomy" id="646526"/>
    <lineage>
        <taxon>Eukaryota</taxon>
        <taxon>Fungi</taxon>
        <taxon>Fungi incertae sedis</taxon>
        <taxon>Microsporidia</taxon>
        <taxon>Enterocytozoonidae</taxon>
        <taxon>Ecytonucleospora</taxon>
    </lineage>
</organism>
<protein>
    <submittedName>
        <fullName evidence="8">CCA1</fullName>
    </submittedName>
</protein>
<dbReference type="InterPro" id="IPR032828">
    <property type="entry name" value="PolyA_RNA-bd"/>
</dbReference>
<keyword evidence="4 5" id="KW-0694">RNA-binding</keyword>
<evidence type="ECO:0000256" key="2">
    <source>
        <dbReference type="ARBA" id="ARBA00022679"/>
    </source>
</evidence>
<dbReference type="Gene3D" id="3.30.460.10">
    <property type="entry name" value="Beta Polymerase, domain 2"/>
    <property type="match status" value="1"/>
</dbReference>
<dbReference type="STRING" id="646526.A0A1W0E6J1"/>
<evidence type="ECO:0000256" key="5">
    <source>
        <dbReference type="RuleBase" id="RU003953"/>
    </source>
</evidence>
<dbReference type="Gene3D" id="1.10.3090.10">
    <property type="entry name" value="cca-adding enzyme, domain 2"/>
    <property type="match status" value="1"/>
</dbReference>
<accession>A0A1W0E6J1</accession>
<dbReference type="GO" id="GO:0001680">
    <property type="term" value="P:tRNA 3'-terminal CCA addition"/>
    <property type="evidence" value="ECO:0007669"/>
    <property type="project" value="TreeGrafter"/>
</dbReference>
<dbReference type="Pfam" id="PF12627">
    <property type="entry name" value="PolyA_pol_RNAbd"/>
    <property type="match status" value="1"/>
</dbReference>
<comment type="similarity">
    <text evidence="1 5">Belongs to the tRNA nucleotidyltransferase/poly(A) polymerase family.</text>
</comment>
<dbReference type="InterPro" id="IPR043519">
    <property type="entry name" value="NT_sf"/>
</dbReference>
<evidence type="ECO:0000313" key="9">
    <source>
        <dbReference type="Proteomes" id="UP000192758"/>
    </source>
</evidence>
<feature type="domain" description="tRNA nucleotidyltransferase/poly(A) polymerase RNA and SrmB- binding" evidence="7">
    <location>
        <begin position="207"/>
        <end position="246"/>
    </location>
</feature>
<dbReference type="EMBL" id="MNPJ01000016">
    <property type="protein sequence ID" value="OQS54865.1"/>
    <property type="molecule type" value="Genomic_DNA"/>
</dbReference>
<dbReference type="Proteomes" id="UP000192758">
    <property type="component" value="Unassembled WGS sequence"/>
</dbReference>
<dbReference type="InterPro" id="IPR002646">
    <property type="entry name" value="PolA_pol_head_dom"/>
</dbReference>
<dbReference type="OrthoDB" id="445712at2759"/>
<dbReference type="GO" id="GO:0052929">
    <property type="term" value="F:ATP:3'-cytidine-cytidine-tRNA adenylyltransferase activity"/>
    <property type="evidence" value="ECO:0007669"/>
    <property type="project" value="TreeGrafter"/>
</dbReference>
<keyword evidence="2 5" id="KW-0808">Transferase</keyword>
<evidence type="ECO:0000256" key="1">
    <source>
        <dbReference type="ARBA" id="ARBA00007265"/>
    </source>
</evidence>
<comment type="caution">
    <text evidence="8">The sequence shown here is derived from an EMBL/GenBank/DDBJ whole genome shotgun (WGS) entry which is preliminary data.</text>
</comment>
<dbReference type="SUPFAM" id="SSF81301">
    <property type="entry name" value="Nucleotidyltransferase"/>
    <property type="match status" value="1"/>
</dbReference>
<dbReference type="Pfam" id="PF01743">
    <property type="entry name" value="PolyA_pol"/>
    <property type="match status" value="1"/>
</dbReference>
<evidence type="ECO:0000256" key="3">
    <source>
        <dbReference type="ARBA" id="ARBA00022741"/>
    </source>
</evidence>
<keyword evidence="3" id="KW-0547">Nucleotide-binding</keyword>
<evidence type="ECO:0000259" key="6">
    <source>
        <dbReference type="Pfam" id="PF01743"/>
    </source>
</evidence>